<feature type="region of interest" description="Disordered" evidence="1">
    <location>
        <begin position="157"/>
        <end position="229"/>
    </location>
</feature>
<feature type="compositionally biased region" description="Polar residues" evidence="1">
    <location>
        <begin position="174"/>
        <end position="195"/>
    </location>
</feature>
<feature type="compositionally biased region" description="Polar residues" evidence="1">
    <location>
        <begin position="216"/>
        <end position="229"/>
    </location>
</feature>
<dbReference type="AlphaFoldDB" id="A0AAN9JTS5"/>
<feature type="region of interest" description="Disordered" evidence="1">
    <location>
        <begin position="485"/>
        <end position="506"/>
    </location>
</feature>
<evidence type="ECO:0000313" key="2">
    <source>
        <dbReference type="EMBL" id="KAK7304977.1"/>
    </source>
</evidence>
<evidence type="ECO:0000313" key="3">
    <source>
        <dbReference type="Proteomes" id="UP001367508"/>
    </source>
</evidence>
<dbReference type="EMBL" id="JAYMYQ010000011">
    <property type="protein sequence ID" value="KAK7304977.1"/>
    <property type="molecule type" value="Genomic_DNA"/>
</dbReference>
<dbReference type="Proteomes" id="UP001367508">
    <property type="component" value="Unassembled WGS sequence"/>
</dbReference>
<feature type="region of interest" description="Disordered" evidence="1">
    <location>
        <begin position="330"/>
        <end position="357"/>
    </location>
</feature>
<dbReference type="PANTHER" id="PTHR33318:SF7">
    <property type="entry name" value="PROTEIN JASON"/>
    <property type="match status" value="1"/>
</dbReference>
<sequence length="506" mass="56557">MKATCSQKVASFQVTEMRSEWKTKQSTVACVHRILIRPFPPSLAPFCLASTLWFVFRSFSRTTMGCFFACFRARDNTAAAASSTATVPCRSNKTNDVAVSRNRLSTLFLSEEEREDSVRDEGKNFEVGSQKHEAKIPKACGTLAKTPAEKVQFDGQVFNPTTPVKGSEGRGKRTNSLENTPSSCISNAHTSQRYSLDSMEGNRKGNLLASDRNDKSNTASLSPCPSTTYTTRRNKSVRFECDTDLSSCDSSNYGGWHMKKTESPNESGCKPSPYPTPMKLSEEMQTPGTVYAATMEDVPNGRLRVKSQFVYPIYNPDGDVTQSKILVEENHSPEQDSRKLSESVERSQIANSTPEKGLKKMTYDNESKVEESLSSWLKPAAVILEERNKRMEIAYNQIHKTPAERPIIGMVAAHWNEEEDSQGPPPKWWDGNGIPNSTNKYKEDQKVNWHATPFEERLEKALSEESFISQRKDACGKLIPFDENEESDTALSQLQSSSHPQSVVSF</sequence>
<feature type="compositionally biased region" description="Basic and acidic residues" evidence="1">
    <location>
        <begin position="330"/>
        <end position="345"/>
    </location>
</feature>
<name>A0AAN9JTS5_CANGL</name>
<comment type="caution">
    <text evidence="2">The sequence shown here is derived from an EMBL/GenBank/DDBJ whole genome shotgun (WGS) entry which is preliminary data.</text>
</comment>
<reference evidence="2 3" key="1">
    <citation type="submission" date="2024-01" db="EMBL/GenBank/DDBJ databases">
        <title>The genomes of 5 underutilized Papilionoideae crops provide insights into root nodulation and disease resistanc.</title>
        <authorList>
            <person name="Jiang F."/>
        </authorList>
    </citation>
    <scope>NUCLEOTIDE SEQUENCE [LARGE SCALE GENOMIC DNA]</scope>
    <source>
        <strain evidence="2">LVBAO_FW01</strain>
        <tissue evidence="2">Leaves</tissue>
    </source>
</reference>
<accession>A0AAN9JTS5</accession>
<organism evidence="2 3">
    <name type="scientific">Canavalia gladiata</name>
    <name type="common">Sword bean</name>
    <name type="synonym">Dolichos gladiatus</name>
    <dbReference type="NCBI Taxonomy" id="3824"/>
    <lineage>
        <taxon>Eukaryota</taxon>
        <taxon>Viridiplantae</taxon>
        <taxon>Streptophyta</taxon>
        <taxon>Embryophyta</taxon>
        <taxon>Tracheophyta</taxon>
        <taxon>Spermatophyta</taxon>
        <taxon>Magnoliopsida</taxon>
        <taxon>eudicotyledons</taxon>
        <taxon>Gunneridae</taxon>
        <taxon>Pentapetalae</taxon>
        <taxon>rosids</taxon>
        <taxon>fabids</taxon>
        <taxon>Fabales</taxon>
        <taxon>Fabaceae</taxon>
        <taxon>Papilionoideae</taxon>
        <taxon>50 kb inversion clade</taxon>
        <taxon>NPAAA clade</taxon>
        <taxon>indigoferoid/millettioid clade</taxon>
        <taxon>Phaseoleae</taxon>
        <taxon>Canavalia</taxon>
    </lineage>
</organism>
<dbReference type="GO" id="GO:0007142">
    <property type="term" value="P:male meiosis II"/>
    <property type="evidence" value="ECO:0007669"/>
    <property type="project" value="InterPro"/>
</dbReference>
<dbReference type="InterPro" id="IPR039300">
    <property type="entry name" value="JASON"/>
</dbReference>
<keyword evidence="3" id="KW-1185">Reference proteome</keyword>
<gene>
    <name evidence="2" type="ORF">VNO77_42874</name>
</gene>
<evidence type="ECO:0000256" key="1">
    <source>
        <dbReference type="SAM" id="MobiDB-lite"/>
    </source>
</evidence>
<protein>
    <recommendedName>
        <fullName evidence="4">Protein JASON</fullName>
    </recommendedName>
</protein>
<evidence type="ECO:0008006" key="4">
    <source>
        <dbReference type="Google" id="ProtNLM"/>
    </source>
</evidence>
<feature type="compositionally biased region" description="Low complexity" evidence="1">
    <location>
        <begin position="491"/>
        <end position="506"/>
    </location>
</feature>
<proteinExistence type="predicted"/>
<dbReference type="PANTHER" id="PTHR33318">
    <property type="entry name" value="ASPARTYL/GLUTAMYL-TRNA(ASN/GLN) AMIDOTRANSFERASE SUBUNIT"/>
    <property type="match status" value="1"/>
</dbReference>